<dbReference type="InterPro" id="IPR045540">
    <property type="entry name" value="YegS/DAGK_C"/>
</dbReference>
<dbReference type="GO" id="GO:0005524">
    <property type="term" value="F:ATP binding"/>
    <property type="evidence" value="ECO:0007669"/>
    <property type="project" value="UniProtKB-KW"/>
</dbReference>
<dbReference type="Pfam" id="PF00781">
    <property type="entry name" value="DAGK_cat"/>
    <property type="match status" value="1"/>
</dbReference>
<dbReference type="PANTHER" id="PTHR12358:SF31">
    <property type="entry name" value="ACYLGLYCEROL KINASE, MITOCHONDRIAL"/>
    <property type="match status" value="1"/>
</dbReference>
<sequence>MSSENLTDDPHQSSSPLVAQAQEPGMLDLNSSLRVGEDVTLILGADSLLIADESRVHKARCCGLIPTSNAPRSCSISFVYDRCVKAGLNGMRLLMIIESRGSREIPFYNVLSVDLSETKIIIKYARPISKHDISAESLQYAIDNHVPRSKAEAWVERLLNRAYGDAQRNKRLKVLINPFGGKGHAVKSYYNYAEPIFAAAGCKLDVETTQYSGHATEIVAQMDVDAYDAIVCCSGDGLPHEVFNGLAKKPNATEVLSKVAVALLPGGSGNAMAWNLCGTGSVSLAALAVLKGIRTPLDLVSITQGDTRRLSFLSQSYGMIADSDLGTEHLRWMGSARFTYGFMVRLLGKTTYPCDLAFKVEIDNKQEIKDHYLAYKNKKPQARRTGDDGNGDRPSGLPPLKYGTVKDDIPKDWEVVSSDTIGTFYAGNMAIVSANTNFFPASLPSDGLMDMVTIDGTLSLPKVLSIMSAVDKGDFFDIPEVTVRKVSAYRLTPRQSHGFISVDGEKVPFEPFQVEVHPGLGTVLSKSGHLYEAQGPV</sequence>
<comment type="caution">
    <text evidence="7">The sequence shown here is derived from an EMBL/GenBank/DDBJ whole genome shotgun (WGS) entry which is preliminary data.</text>
</comment>
<dbReference type="GO" id="GO:0001727">
    <property type="term" value="F:lipid kinase activity"/>
    <property type="evidence" value="ECO:0007669"/>
    <property type="project" value="TreeGrafter"/>
</dbReference>
<evidence type="ECO:0000256" key="4">
    <source>
        <dbReference type="ARBA" id="ARBA00022840"/>
    </source>
</evidence>
<evidence type="ECO:0000256" key="5">
    <source>
        <dbReference type="SAM" id="MobiDB-lite"/>
    </source>
</evidence>
<dbReference type="SUPFAM" id="SSF111331">
    <property type="entry name" value="NAD kinase/diacylglycerol kinase-like"/>
    <property type="match status" value="1"/>
</dbReference>
<dbReference type="GO" id="GO:0046512">
    <property type="term" value="P:sphingosine biosynthetic process"/>
    <property type="evidence" value="ECO:0007669"/>
    <property type="project" value="TreeGrafter"/>
</dbReference>
<dbReference type="EMBL" id="LASV01000142">
    <property type="protein sequence ID" value="KKA22425.1"/>
    <property type="molecule type" value="Genomic_DNA"/>
</dbReference>
<dbReference type="Pfam" id="PF19279">
    <property type="entry name" value="YegS_C"/>
    <property type="match status" value="1"/>
</dbReference>
<feature type="domain" description="DAGKc" evidence="6">
    <location>
        <begin position="167"/>
        <end position="306"/>
    </location>
</feature>
<dbReference type="PANTHER" id="PTHR12358">
    <property type="entry name" value="SPHINGOSINE KINASE"/>
    <property type="match status" value="1"/>
</dbReference>
<evidence type="ECO:0000256" key="3">
    <source>
        <dbReference type="ARBA" id="ARBA00022777"/>
    </source>
</evidence>
<dbReference type="GO" id="GO:0016020">
    <property type="term" value="C:membrane"/>
    <property type="evidence" value="ECO:0007669"/>
    <property type="project" value="TreeGrafter"/>
</dbReference>
<dbReference type="RefSeq" id="XP_013329037.1">
    <property type="nucleotide sequence ID" value="XM_013473583.1"/>
</dbReference>
<evidence type="ECO:0000259" key="6">
    <source>
        <dbReference type="PROSITE" id="PS50146"/>
    </source>
</evidence>
<dbReference type="InterPro" id="IPR001206">
    <property type="entry name" value="Diacylglycerol_kinase_cat_dom"/>
</dbReference>
<dbReference type="Proteomes" id="UP000053958">
    <property type="component" value="Unassembled WGS sequence"/>
</dbReference>
<keyword evidence="3" id="KW-0418">Kinase</keyword>
<protein>
    <recommendedName>
        <fullName evidence="6">DAGKc domain-containing protein</fullName>
    </recommendedName>
</protein>
<evidence type="ECO:0000313" key="8">
    <source>
        <dbReference type="Proteomes" id="UP000053958"/>
    </source>
</evidence>
<dbReference type="OrthoDB" id="3853857at2759"/>
<keyword evidence="8" id="KW-1185">Reference proteome</keyword>
<dbReference type="Pfam" id="PF24321">
    <property type="entry name" value="DUF7493"/>
    <property type="match status" value="1"/>
</dbReference>
<keyword evidence="2" id="KW-0547">Nucleotide-binding</keyword>
<dbReference type="AlphaFoldDB" id="A0A0F4YWF2"/>
<reference evidence="7 8" key="1">
    <citation type="submission" date="2015-04" db="EMBL/GenBank/DDBJ databases">
        <authorList>
            <person name="Heijne W.H."/>
            <person name="Fedorova N.D."/>
            <person name="Nierman W.C."/>
            <person name="Vollebregt A.W."/>
            <person name="Zhao Z."/>
            <person name="Wu L."/>
            <person name="Kumar M."/>
            <person name="Stam H."/>
            <person name="van den Berg M.A."/>
            <person name="Pel H.J."/>
        </authorList>
    </citation>
    <scope>NUCLEOTIDE SEQUENCE [LARGE SCALE GENOMIC DNA]</scope>
    <source>
        <strain evidence="7 8">CBS 393.64</strain>
    </source>
</reference>
<name>A0A0F4YWF2_RASE3</name>
<dbReference type="SMART" id="SM00046">
    <property type="entry name" value="DAGKc"/>
    <property type="match status" value="1"/>
</dbReference>
<dbReference type="InterPro" id="IPR055916">
    <property type="entry name" value="DUF7493"/>
</dbReference>
<dbReference type="InterPro" id="IPR017438">
    <property type="entry name" value="ATP-NAD_kinase_N"/>
</dbReference>
<dbReference type="Gene3D" id="3.40.50.10330">
    <property type="entry name" value="Probable inorganic polyphosphate/atp-NAD kinase, domain 1"/>
    <property type="match status" value="1"/>
</dbReference>
<feature type="region of interest" description="Disordered" evidence="5">
    <location>
        <begin position="379"/>
        <end position="401"/>
    </location>
</feature>
<dbReference type="GeneID" id="25315853"/>
<accession>A0A0F4YWF2</accession>
<organism evidence="7 8">
    <name type="scientific">Rasamsonia emersonii (strain ATCC 16479 / CBS 393.64 / IMI 116815)</name>
    <dbReference type="NCBI Taxonomy" id="1408163"/>
    <lineage>
        <taxon>Eukaryota</taxon>
        <taxon>Fungi</taxon>
        <taxon>Dikarya</taxon>
        <taxon>Ascomycota</taxon>
        <taxon>Pezizomycotina</taxon>
        <taxon>Eurotiomycetes</taxon>
        <taxon>Eurotiomycetidae</taxon>
        <taxon>Eurotiales</taxon>
        <taxon>Trichocomaceae</taxon>
        <taxon>Rasamsonia</taxon>
    </lineage>
</organism>
<keyword evidence="1" id="KW-0808">Transferase</keyword>
<dbReference type="InterPro" id="IPR050187">
    <property type="entry name" value="Lipid_Phosphate_FormReg"/>
</dbReference>
<dbReference type="Gene3D" id="2.60.200.40">
    <property type="match status" value="1"/>
</dbReference>
<evidence type="ECO:0000313" key="7">
    <source>
        <dbReference type="EMBL" id="KKA22425.1"/>
    </source>
</evidence>
<dbReference type="InterPro" id="IPR016064">
    <property type="entry name" value="NAD/diacylglycerol_kinase_sf"/>
</dbReference>
<proteinExistence type="predicted"/>
<dbReference type="PROSITE" id="PS50146">
    <property type="entry name" value="DAGK"/>
    <property type="match status" value="1"/>
</dbReference>
<keyword evidence="4" id="KW-0067">ATP-binding</keyword>
<dbReference type="GO" id="GO:0005737">
    <property type="term" value="C:cytoplasm"/>
    <property type="evidence" value="ECO:0007669"/>
    <property type="project" value="TreeGrafter"/>
</dbReference>
<gene>
    <name evidence="7" type="ORF">T310_3504</name>
</gene>
<dbReference type="STRING" id="1408163.A0A0F4YWF2"/>
<evidence type="ECO:0000256" key="1">
    <source>
        <dbReference type="ARBA" id="ARBA00022679"/>
    </source>
</evidence>
<evidence type="ECO:0000256" key="2">
    <source>
        <dbReference type="ARBA" id="ARBA00022741"/>
    </source>
</evidence>